<dbReference type="InterPro" id="IPR008979">
    <property type="entry name" value="Galactose-bd-like_sf"/>
</dbReference>
<sequence length="690" mass="74430">MLRKRAVSALLAIAMVLSCLIPLAACGASAELSSIEITTPPTKTEYVAGEKFDPAGMVVTAKYEDETEKTLTAEDWTYDLTGELKTSDRNVTVSYTENEVTKTVRQRITVTNDVVEAAIKTHATKTEYLPGEVFDPTGMVITVTYEDGSSEDITAEDSAVTVDETPIAEGQTSVEIKVGDVVLEEPITTTAGIFVEAEDGIIDSGSGKEFNDSADATGGGYVGDMKSGDTLSFLFSANKAGSAEIIFRLASQYLKEDSNWTPIWMGDCQLNKIMTVEVNGVAQTIPDDVVLPGGGEEGGEPNADLWFNWQDVVFGDIELVAGINVVSITFIPHDYTDTSQADFSGKFTANIDNMTVMTSDIAITPVTPELSVKAEDVSVEEEGGVPYYVVEGSFTFANHADATLEGALLSALAFDLQSITNTGSRYFQSSDAWDFDYVKGDGAGTFTLRVDVSDLGDKTPDTYASHFGRDENGNILDLNQDQVGDSVTGGSVKIGHITYEVVYAAGSSAQEECWGCVGLKVSSDATVTLDAVTLGTDIGLEVRDGKVLYVVKGGSVEYTNDGYTDDEIEEVVEKALKNYYYFDIQENPNETPGTTNQAWAIVRNNTHEVNLGEDGKTFEIVMDITDVPAFTYTTHLKEQSANTGSNGWNDFKPDIETFTDSVEQNGVTYELIYDKTTYWGCVGLKVSQAA</sequence>
<dbReference type="SUPFAM" id="SSF49785">
    <property type="entry name" value="Galactose-binding domain-like"/>
    <property type="match status" value="1"/>
</dbReference>
<dbReference type="PROSITE" id="PS50268">
    <property type="entry name" value="CADHERIN_2"/>
    <property type="match status" value="1"/>
</dbReference>
<feature type="domain" description="Cadherin" evidence="2">
    <location>
        <begin position="364"/>
        <end position="462"/>
    </location>
</feature>
<comment type="caution">
    <text evidence="3">The sequence shown here is derived from an EMBL/GenBank/DDBJ whole genome shotgun (WGS) entry which is preliminary data.</text>
</comment>
<dbReference type="InterPro" id="IPR022038">
    <property type="entry name" value="Ig-like_bact"/>
</dbReference>
<organism evidence="3 4">
    <name type="scientific">Candidatus Borkfalkia faecigallinarum</name>
    <dbReference type="NCBI Taxonomy" id="2838509"/>
    <lineage>
        <taxon>Bacteria</taxon>
        <taxon>Bacillati</taxon>
        <taxon>Bacillota</taxon>
        <taxon>Clostridia</taxon>
        <taxon>Christensenellales</taxon>
        <taxon>Christensenellaceae</taxon>
        <taxon>Candidatus Borkfalkia</taxon>
    </lineage>
</organism>
<name>A0A9D1VSY4_9FIRM</name>
<protein>
    <submittedName>
        <fullName evidence="3">Bacterial Ig-like domain-containing protein</fullName>
    </submittedName>
</protein>
<evidence type="ECO:0000313" key="4">
    <source>
        <dbReference type="Proteomes" id="UP000824249"/>
    </source>
</evidence>
<dbReference type="Gene3D" id="2.60.40.3630">
    <property type="match status" value="2"/>
</dbReference>
<dbReference type="InterPro" id="IPR002126">
    <property type="entry name" value="Cadherin-like_dom"/>
</dbReference>
<evidence type="ECO:0000256" key="1">
    <source>
        <dbReference type="SAM" id="SignalP"/>
    </source>
</evidence>
<evidence type="ECO:0000313" key="3">
    <source>
        <dbReference type="EMBL" id="HIX46279.1"/>
    </source>
</evidence>
<accession>A0A9D1VSY4</accession>
<dbReference type="AlphaFoldDB" id="A0A9D1VSY4"/>
<proteinExistence type="predicted"/>
<dbReference type="Pfam" id="PF07523">
    <property type="entry name" value="Big_3"/>
    <property type="match status" value="2"/>
</dbReference>
<dbReference type="EMBL" id="DXFD01000015">
    <property type="protein sequence ID" value="HIX46279.1"/>
    <property type="molecule type" value="Genomic_DNA"/>
</dbReference>
<feature type="signal peptide" evidence="1">
    <location>
        <begin position="1"/>
        <end position="24"/>
    </location>
</feature>
<dbReference type="Proteomes" id="UP000824249">
    <property type="component" value="Unassembled WGS sequence"/>
</dbReference>
<dbReference type="GO" id="GO:0005509">
    <property type="term" value="F:calcium ion binding"/>
    <property type="evidence" value="ECO:0007669"/>
    <property type="project" value="InterPro"/>
</dbReference>
<dbReference type="Gene3D" id="2.60.120.260">
    <property type="entry name" value="Galactose-binding domain-like"/>
    <property type="match status" value="1"/>
</dbReference>
<keyword evidence="1" id="KW-0732">Signal</keyword>
<reference evidence="3" key="1">
    <citation type="journal article" date="2021" name="PeerJ">
        <title>Extensive microbial diversity within the chicken gut microbiome revealed by metagenomics and culture.</title>
        <authorList>
            <person name="Gilroy R."/>
            <person name="Ravi A."/>
            <person name="Getino M."/>
            <person name="Pursley I."/>
            <person name="Horton D.L."/>
            <person name="Alikhan N.F."/>
            <person name="Baker D."/>
            <person name="Gharbi K."/>
            <person name="Hall N."/>
            <person name="Watson M."/>
            <person name="Adriaenssens E.M."/>
            <person name="Foster-Nyarko E."/>
            <person name="Jarju S."/>
            <person name="Secka A."/>
            <person name="Antonio M."/>
            <person name="Oren A."/>
            <person name="Chaudhuri R.R."/>
            <person name="La Ragione R."/>
            <person name="Hildebrand F."/>
            <person name="Pallen M.J."/>
        </authorList>
    </citation>
    <scope>NUCLEOTIDE SEQUENCE</scope>
    <source>
        <strain evidence="3">26628</strain>
    </source>
</reference>
<reference evidence="3" key="2">
    <citation type="submission" date="2021-04" db="EMBL/GenBank/DDBJ databases">
        <authorList>
            <person name="Gilroy R."/>
        </authorList>
    </citation>
    <scope>NUCLEOTIDE SEQUENCE</scope>
    <source>
        <strain evidence="3">26628</strain>
    </source>
</reference>
<evidence type="ECO:0000259" key="2">
    <source>
        <dbReference type="PROSITE" id="PS50268"/>
    </source>
</evidence>
<gene>
    <name evidence="3" type="ORF">H9737_01140</name>
</gene>
<dbReference type="GO" id="GO:0016020">
    <property type="term" value="C:membrane"/>
    <property type="evidence" value="ECO:0007669"/>
    <property type="project" value="InterPro"/>
</dbReference>
<feature type="chain" id="PRO_5038701320" evidence="1">
    <location>
        <begin position="25"/>
        <end position="690"/>
    </location>
</feature>
<dbReference type="PROSITE" id="PS51257">
    <property type="entry name" value="PROKAR_LIPOPROTEIN"/>
    <property type="match status" value="1"/>
</dbReference>
<dbReference type="GO" id="GO:0007156">
    <property type="term" value="P:homophilic cell adhesion via plasma membrane adhesion molecules"/>
    <property type="evidence" value="ECO:0007669"/>
    <property type="project" value="InterPro"/>
</dbReference>